<gene>
    <name evidence="2" type="ORF">H7B90_01910</name>
</gene>
<evidence type="ECO:0000313" key="2">
    <source>
        <dbReference type="EMBL" id="MBB6690146.1"/>
    </source>
</evidence>
<sequence>MPAGYVSAVVWMTAVILWWSGWRREMADGIPGSLITLFLIGWGLCVRATIPASWLGQGALVHGATAFTLAAAAAIAFRVEGAGRLAACAAGILLASIALFLDKLAEFVPGLMTMEPIWCTSAILSVVAAIVVRGAGEQFVALTLGLALSETAAAMLGDPAGGPIRFGGFEWTDRWWLTAASVRALSTAAAWLPRRAEDGRWKRGEERS</sequence>
<organism evidence="2 3">
    <name type="scientific">Cohnella xylanilytica</name>
    <dbReference type="NCBI Taxonomy" id="557555"/>
    <lineage>
        <taxon>Bacteria</taxon>
        <taxon>Bacillati</taxon>
        <taxon>Bacillota</taxon>
        <taxon>Bacilli</taxon>
        <taxon>Bacillales</taxon>
        <taxon>Paenibacillaceae</taxon>
        <taxon>Cohnella</taxon>
    </lineage>
</organism>
<feature type="transmembrane region" description="Helical" evidence="1">
    <location>
        <begin position="107"/>
        <end position="132"/>
    </location>
</feature>
<dbReference type="EMBL" id="JACJVR010000005">
    <property type="protein sequence ID" value="MBB6690146.1"/>
    <property type="molecule type" value="Genomic_DNA"/>
</dbReference>
<name>A0A841TP92_9BACL</name>
<evidence type="ECO:0000256" key="1">
    <source>
        <dbReference type="SAM" id="Phobius"/>
    </source>
</evidence>
<accession>A0A841TP92</accession>
<keyword evidence="3" id="KW-1185">Reference proteome</keyword>
<feature type="transmembrane region" description="Helical" evidence="1">
    <location>
        <begin position="60"/>
        <end position="77"/>
    </location>
</feature>
<proteinExistence type="predicted"/>
<keyword evidence="1" id="KW-0472">Membrane</keyword>
<keyword evidence="1" id="KW-0812">Transmembrane</keyword>
<comment type="caution">
    <text evidence="2">The sequence shown here is derived from an EMBL/GenBank/DDBJ whole genome shotgun (WGS) entry which is preliminary data.</text>
</comment>
<dbReference type="Proteomes" id="UP000553776">
    <property type="component" value="Unassembled WGS sequence"/>
</dbReference>
<feature type="transmembrane region" description="Helical" evidence="1">
    <location>
        <begin position="6"/>
        <end position="22"/>
    </location>
</feature>
<dbReference type="AlphaFoldDB" id="A0A841TP92"/>
<reference evidence="2 3" key="1">
    <citation type="submission" date="2020-08" db="EMBL/GenBank/DDBJ databases">
        <title>Cohnella phylogeny.</title>
        <authorList>
            <person name="Dunlap C."/>
        </authorList>
    </citation>
    <scope>NUCLEOTIDE SEQUENCE [LARGE SCALE GENOMIC DNA]</scope>
    <source>
        <strain evidence="2 3">DSM 25239</strain>
    </source>
</reference>
<keyword evidence="1" id="KW-1133">Transmembrane helix</keyword>
<evidence type="ECO:0000313" key="3">
    <source>
        <dbReference type="Proteomes" id="UP000553776"/>
    </source>
</evidence>
<protein>
    <submittedName>
        <fullName evidence="2">Uncharacterized protein</fullName>
    </submittedName>
</protein>
<feature type="transmembrane region" description="Helical" evidence="1">
    <location>
        <begin position="34"/>
        <end position="54"/>
    </location>
</feature>
<feature type="transmembrane region" description="Helical" evidence="1">
    <location>
        <begin position="84"/>
        <end position="101"/>
    </location>
</feature>
<dbReference type="RefSeq" id="WP_185134178.1">
    <property type="nucleotide sequence ID" value="NZ_JACJVR010000005.1"/>
</dbReference>